<dbReference type="Gene3D" id="3.40.309.10">
    <property type="entry name" value="Aldehyde Dehydrogenase, Chain A, domain 2"/>
    <property type="match status" value="1"/>
</dbReference>
<protein>
    <recommendedName>
        <fullName evidence="4">Aldehyde dehydrogenase domain-containing protein</fullName>
    </recommendedName>
</protein>
<reference evidence="5" key="1">
    <citation type="submission" date="2023-09" db="UniProtKB">
        <authorList>
            <consortium name="Ensembl"/>
        </authorList>
    </citation>
    <scope>IDENTIFICATION</scope>
</reference>
<dbReference type="GO" id="GO:0005737">
    <property type="term" value="C:cytoplasm"/>
    <property type="evidence" value="ECO:0007669"/>
    <property type="project" value="TreeGrafter"/>
</dbReference>
<evidence type="ECO:0000259" key="4">
    <source>
        <dbReference type="Pfam" id="PF00171"/>
    </source>
</evidence>
<dbReference type="GO" id="GO:0004028">
    <property type="term" value="F:3-chloroallyl aldehyde dehydrogenase activity"/>
    <property type="evidence" value="ECO:0007669"/>
    <property type="project" value="TreeGrafter"/>
</dbReference>
<dbReference type="InterPro" id="IPR015590">
    <property type="entry name" value="Aldehyde_DH_dom"/>
</dbReference>
<dbReference type="PANTHER" id="PTHR43570">
    <property type="entry name" value="ALDEHYDE DEHYDROGENASE"/>
    <property type="match status" value="1"/>
</dbReference>
<feature type="domain" description="Aldehyde dehydrogenase" evidence="4">
    <location>
        <begin position="4"/>
        <end position="153"/>
    </location>
</feature>
<sequence length="322" mass="35593">MDPVEDTLRRLREAFNAGRTRPAEFRVEQLKGLSRFLQDNRQLLKDALAQDLHKSAFESEISELLLCQNEVDLALKSLQAWMKDEPAGNNLITQLDSTFIRKEPYGLVLIIAPWNYPVNLILVPLVGAIAAGNCVVLKPSEISKSTEKVLVTLLPQYLDKSSPNLGRIINQKHFKRLQGLLGCGRVAIGGQSDESDRYIAPTVLVDVQETEPVMQEEIFGPILPLVTVRSLDEAIDFINRREKPLALYAFSNCSQVVNQVLERTSSGTFAGNEGFIYLTLPSLPLGGVGESLLSPTTQSTTPGRLAWYPRPASSLNSELCTC</sequence>
<organism evidence="5">
    <name type="scientific">Castor canadensis</name>
    <name type="common">American beaver</name>
    <dbReference type="NCBI Taxonomy" id="51338"/>
    <lineage>
        <taxon>Eukaryota</taxon>
        <taxon>Metazoa</taxon>
        <taxon>Chordata</taxon>
        <taxon>Craniata</taxon>
        <taxon>Vertebrata</taxon>
        <taxon>Euteleostomi</taxon>
        <taxon>Mammalia</taxon>
        <taxon>Eutheria</taxon>
        <taxon>Euarchontoglires</taxon>
        <taxon>Glires</taxon>
        <taxon>Rodentia</taxon>
        <taxon>Castorimorpha</taxon>
        <taxon>Castoridae</taxon>
        <taxon>Castor</taxon>
    </lineage>
</organism>
<dbReference type="PANTHER" id="PTHR43570:SF6">
    <property type="entry name" value="ALDEHYDE DEHYDROGENASE FAMILY 3 MEMBER B2"/>
    <property type="match status" value="1"/>
</dbReference>
<dbReference type="InterPro" id="IPR012394">
    <property type="entry name" value="Aldehyde_DH_NAD(P)"/>
</dbReference>
<dbReference type="InterPro" id="IPR016163">
    <property type="entry name" value="Ald_DH_C"/>
</dbReference>
<dbReference type="Gene3D" id="3.40.605.10">
    <property type="entry name" value="Aldehyde Dehydrogenase, Chain A, domain 1"/>
    <property type="match status" value="1"/>
</dbReference>
<dbReference type="InterPro" id="IPR016161">
    <property type="entry name" value="Ald_DH/histidinol_DH"/>
</dbReference>
<dbReference type="GO" id="GO:0006081">
    <property type="term" value="P:aldehyde metabolic process"/>
    <property type="evidence" value="ECO:0007669"/>
    <property type="project" value="InterPro"/>
</dbReference>
<name>A0A8C0WIY7_CASCN</name>
<dbReference type="Pfam" id="PF00171">
    <property type="entry name" value="Aldedh"/>
    <property type="match status" value="2"/>
</dbReference>
<evidence type="ECO:0000256" key="3">
    <source>
        <dbReference type="ARBA" id="ARBA00023027"/>
    </source>
</evidence>
<dbReference type="GO" id="GO:0004029">
    <property type="term" value="F:aldehyde dehydrogenase (NAD+) activity"/>
    <property type="evidence" value="ECO:0007669"/>
    <property type="project" value="TreeGrafter"/>
</dbReference>
<evidence type="ECO:0000256" key="2">
    <source>
        <dbReference type="ARBA" id="ARBA00023002"/>
    </source>
</evidence>
<keyword evidence="3" id="KW-0520">NAD</keyword>
<dbReference type="InterPro" id="IPR016162">
    <property type="entry name" value="Ald_DH_N"/>
</dbReference>
<dbReference type="AlphaFoldDB" id="A0A8C0WIY7"/>
<dbReference type="SUPFAM" id="SSF53720">
    <property type="entry name" value="ALDH-like"/>
    <property type="match status" value="1"/>
</dbReference>
<proteinExistence type="inferred from homology"/>
<evidence type="ECO:0000256" key="1">
    <source>
        <dbReference type="ARBA" id="ARBA00009986"/>
    </source>
</evidence>
<dbReference type="Ensembl" id="ENSCCNT00000016049.1">
    <property type="protein sequence ID" value="ENSCCNP00000012238.1"/>
    <property type="gene ID" value="ENSCCNG00000012146.1"/>
</dbReference>
<gene>
    <name evidence="5" type="primary">LOC109692072</name>
</gene>
<keyword evidence="2" id="KW-0560">Oxidoreductase</keyword>
<comment type="similarity">
    <text evidence="1">Belongs to the aldehyde dehydrogenase family.</text>
</comment>
<accession>A0A8C0WIY7</accession>
<evidence type="ECO:0000313" key="5">
    <source>
        <dbReference type="Ensembl" id="ENSCCNP00000012238.1"/>
    </source>
</evidence>
<feature type="domain" description="Aldehyde dehydrogenase" evidence="4">
    <location>
        <begin position="162"/>
        <end position="293"/>
    </location>
</feature>